<dbReference type="PANTHER" id="PTHR44757">
    <property type="entry name" value="DIGUANYLATE CYCLASE DGCP"/>
    <property type="match status" value="1"/>
</dbReference>
<dbReference type="InterPro" id="IPR029016">
    <property type="entry name" value="GAF-like_dom_sf"/>
</dbReference>
<comment type="caution">
    <text evidence="2">The sequence shown here is derived from an EMBL/GenBank/DDBJ whole genome shotgun (WGS) entry which is preliminary data.</text>
</comment>
<dbReference type="NCBIfam" id="TIGR00254">
    <property type="entry name" value="GGDEF"/>
    <property type="match status" value="1"/>
</dbReference>
<dbReference type="SMART" id="SM00267">
    <property type="entry name" value="GGDEF"/>
    <property type="match status" value="1"/>
</dbReference>
<feature type="domain" description="GGDEF" evidence="1">
    <location>
        <begin position="325"/>
        <end position="450"/>
    </location>
</feature>
<sequence>MKEINNIWHFFENMNEYVYVTDIETYEMIYMNRKTLEAYGLKSLDEIKGRKCYEILQKSSIPCGMCNNDKICEGFFEEWRHYNSVIDKYLILKDTLVEDPQEHRKYRLEIGIDISEERIQDKALQKYNSMEALVNEGLRIALMAATPDESIYAILEYLGKSLNGERTYIFEKNEKGGDNNTYEWVAEGVKPEKDNLQNLPPEICANWYRRFQKGKHIVFHDLEEIRESDPLQYENLKRQDIHTLVVVPLYDDGKVIAFYGVDNPPPLSLKYTSNMLQIMGHFLVSCIRRRNLMRELEDMSYKDALTGFGNRFAMNRYISQIDHKKSMGVVYCDITGLKHVNDTMGHKAGDQLILRARDCLSKAFGDYGVFRIGGDELLALCSQIEQDVLEERIRLLKKLMEENTVNMAVGMIWQDEATTELDILLQETEKRMYADKAEYYRKNGIERRRR</sequence>
<evidence type="ECO:0000313" key="3">
    <source>
        <dbReference type="Proteomes" id="UP001652432"/>
    </source>
</evidence>
<evidence type="ECO:0000313" key="2">
    <source>
        <dbReference type="EMBL" id="MCU6744860.1"/>
    </source>
</evidence>
<gene>
    <name evidence="2" type="ORF">OCV77_10175</name>
</gene>
<dbReference type="InterPro" id="IPR003018">
    <property type="entry name" value="GAF"/>
</dbReference>
<keyword evidence="2" id="KW-0808">Transferase</keyword>
<dbReference type="InterPro" id="IPR000160">
    <property type="entry name" value="GGDEF_dom"/>
</dbReference>
<dbReference type="Gene3D" id="3.30.450.40">
    <property type="match status" value="1"/>
</dbReference>
<reference evidence="2 3" key="1">
    <citation type="journal article" date="2021" name="ISME Commun">
        <title>Automated analysis of genomic sequences facilitates high-throughput and comprehensive description of bacteria.</title>
        <authorList>
            <person name="Hitch T.C.A."/>
        </authorList>
    </citation>
    <scope>NUCLEOTIDE SEQUENCE [LARGE SCALE GENOMIC DNA]</scope>
    <source>
        <strain evidence="2 3">Sanger_18</strain>
    </source>
</reference>
<dbReference type="InterPro" id="IPR043128">
    <property type="entry name" value="Rev_trsase/Diguanyl_cyclase"/>
</dbReference>
<organism evidence="2 3">
    <name type="scientific">Suilimivivens aceti</name>
    <dbReference type="NCBI Taxonomy" id="2981774"/>
    <lineage>
        <taxon>Bacteria</taxon>
        <taxon>Bacillati</taxon>
        <taxon>Bacillota</taxon>
        <taxon>Clostridia</taxon>
        <taxon>Lachnospirales</taxon>
        <taxon>Lachnospiraceae</taxon>
        <taxon>Suilimivivens</taxon>
    </lineage>
</organism>
<dbReference type="SUPFAM" id="SSF55781">
    <property type="entry name" value="GAF domain-like"/>
    <property type="match status" value="1"/>
</dbReference>
<dbReference type="Pfam" id="PF00990">
    <property type="entry name" value="GGDEF"/>
    <property type="match status" value="1"/>
</dbReference>
<dbReference type="RefSeq" id="WP_262574973.1">
    <property type="nucleotide sequence ID" value="NZ_JAOQKJ010000007.1"/>
</dbReference>
<dbReference type="InterPro" id="IPR052155">
    <property type="entry name" value="Biofilm_reg_signaling"/>
</dbReference>
<dbReference type="Proteomes" id="UP001652432">
    <property type="component" value="Unassembled WGS sequence"/>
</dbReference>
<dbReference type="SUPFAM" id="SSF55073">
    <property type="entry name" value="Nucleotide cyclase"/>
    <property type="match status" value="1"/>
</dbReference>
<keyword evidence="3" id="KW-1185">Reference proteome</keyword>
<dbReference type="GO" id="GO:0052621">
    <property type="term" value="F:diguanylate cyclase activity"/>
    <property type="evidence" value="ECO:0007669"/>
    <property type="project" value="UniProtKB-EC"/>
</dbReference>
<dbReference type="Gene3D" id="3.30.70.270">
    <property type="match status" value="1"/>
</dbReference>
<name>A0ABT2T3T3_9FIRM</name>
<evidence type="ECO:0000259" key="1">
    <source>
        <dbReference type="PROSITE" id="PS50887"/>
    </source>
</evidence>
<proteinExistence type="predicted"/>
<dbReference type="Pfam" id="PF01590">
    <property type="entry name" value="GAF"/>
    <property type="match status" value="1"/>
</dbReference>
<dbReference type="EC" id="2.7.7.65" evidence="2"/>
<dbReference type="CDD" id="cd01949">
    <property type="entry name" value="GGDEF"/>
    <property type="match status" value="1"/>
</dbReference>
<dbReference type="EMBL" id="JAOQKJ010000007">
    <property type="protein sequence ID" value="MCU6744860.1"/>
    <property type="molecule type" value="Genomic_DNA"/>
</dbReference>
<dbReference type="PROSITE" id="PS50887">
    <property type="entry name" value="GGDEF"/>
    <property type="match status" value="1"/>
</dbReference>
<accession>A0ABT2T3T3</accession>
<protein>
    <submittedName>
        <fullName evidence="2">Diguanylate cyclase</fullName>
        <ecNumber evidence="2">2.7.7.65</ecNumber>
    </submittedName>
</protein>
<dbReference type="PANTHER" id="PTHR44757:SF2">
    <property type="entry name" value="BIOFILM ARCHITECTURE MAINTENANCE PROTEIN MBAA"/>
    <property type="match status" value="1"/>
</dbReference>
<keyword evidence="2" id="KW-0548">Nucleotidyltransferase</keyword>
<dbReference type="InterPro" id="IPR029787">
    <property type="entry name" value="Nucleotide_cyclase"/>
</dbReference>